<sequence length="185" mass="20941">MYRQHSGKIHLIQQEKMFDTGDAIRVIGSEFQLQQEKKICAAEIIADNYTFTRKTKNELRDLVTGALNGEMCQSGAKESKQQLISARYSQPRGKEISWHLSIPSAAPAVIIMIQNIPPGTTLLTSSPPYHSYDQEAGTVKWLFTDLEPGKLPMNMELDIPIKKKGEISGELLFENRSEDPIFWLF</sequence>
<protein>
    <submittedName>
        <fullName evidence="1">Uncharacterized protein</fullName>
    </submittedName>
</protein>
<evidence type="ECO:0000313" key="2">
    <source>
        <dbReference type="Proteomes" id="UP000288086"/>
    </source>
</evidence>
<dbReference type="EMBL" id="MTKP01000429">
    <property type="protein sequence ID" value="RWX43598.1"/>
    <property type="molecule type" value="Genomic_DNA"/>
</dbReference>
<name>A0A444IRT3_9BACT</name>
<gene>
    <name evidence="1" type="ORF">VT98_14291</name>
</gene>
<comment type="caution">
    <text evidence="1">The sequence shown here is derived from an EMBL/GenBank/DDBJ whole genome shotgun (WGS) entry which is preliminary data.</text>
</comment>
<dbReference type="AlphaFoldDB" id="A0A444IRT3"/>
<accession>A0A444IRT3</accession>
<organism evidence="1 2">
    <name type="scientific">Candidatus Electrothrix communis</name>
    <dbReference type="NCBI Taxonomy" id="1859133"/>
    <lineage>
        <taxon>Bacteria</taxon>
        <taxon>Pseudomonadati</taxon>
        <taxon>Thermodesulfobacteriota</taxon>
        <taxon>Desulfobulbia</taxon>
        <taxon>Desulfobulbales</taxon>
        <taxon>Desulfobulbaceae</taxon>
        <taxon>Candidatus Electrothrix</taxon>
    </lineage>
</organism>
<keyword evidence="2" id="KW-1185">Reference proteome</keyword>
<dbReference type="Proteomes" id="UP000288086">
    <property type="component" value="Unassembled WGS sequence"/>
</dbReference>
<reference evidence="1 2" key="1">
    <citation type="submission" date="2017-01" db="EMBL/GenBank/DDBJ databases">
        <title>The cable genome- insights into the physiology and evolution of filamentous bacteria capable of sulfide oxidation via long distance electron transfer.</title>
        <authorList>
            <person name="Schreiber L."/>
            <person name="Bjerg J.T."/>
            <person name="Boggild A."/>
            <person name="Van De Vossenberg J."/>
            <person name="Meysman F."/>
            <person name="Nielsen L.P."/>
            <person name="Schramm A."/>
            <person name="Kjeldsen K.U."/>
        </authorList>
    </citation>
    <scope>NUCLEOTIDE SEQUENCE [LARGE SCALE GENOMIC DNA]</scope>
    <source>
        <strain evidence="1">A1</strain>
    </source>
</reference>
<proteinExistence type="predicted"/>
<evidence type="ECO:0000313" key="1">
    <source>
        <dbReference type="EMBL" id="RWX43598.1"/>
    </source>
</evidence>